<keyword evidence="2" id="KW-1185">Reference proteome</keyword>
<comment type="caution">
    <text evidence="1">The sequence shown here is derived from an EMBL/GenBank/DDBJ whole genome shotgun (WGS) entry which is preliminary data.</text>
</comment>
<proteinExistence type="predicted"/>
<name>A0AAV5DKP6_ELECO</name>
<dbReference type="Pfam" id="PF07893">
    <property type="entry name" value="DUF1668"/>
    <property type="match status" value="2"/>
</dbReference>
<evidence type="ECO:0000313" key="2">
    <source>
        <dbReference type="Proteomes" id="UP001054889"/>
    </source>
</evidence>
<protein>
    <submittedName>
        <fullName evidence="1">Uncharacterized protein</fullName>
    </submittedName>
</protein>
<dbReference type="PANTHER" id="PTHR33085">
    <property type="entry name" value="OS12G0113100 PROTEIN-RELATED"/>
    <property type="match status" value="1"/>
</dbReference>
<dbReference type="InterPro" id="IPR012871">
    <property type="entry name" value="DUF1668_ORYSA"/>
</dbReference>
<dbReference type="PANTHER" id="PTHR33085:SF145">
    <property type="entry name" value="OS05G0302200 PROTEIN"/>
    <property type="match status" value="1"/>
</dbReference>
<organism evidence="1 2">
    <name type="scientific">Eleusine coracana subsp. coracana</name>
    <dbReference type="NCBI Taxonomy" id="191504"/>
    <lineage>
        <taxon>Eukaryota</taxon>
        <taxon>Viridiplantae</taxon>
        <taxon>Streptophyta</taxon>
        <taxon>Embryophyta</taxon>
        <taxon>Tracheophyta</taxon>
        <taxon>Spermatophyta</taxon>
        <taxon>Magnoliopsida</taxon>
        <taxon>Liliopsida</taxon>
        <taxon>Poales</taxon>
        <taxon>Poaceae</taxon>
        <taxon>PACMAD clade</taxon>
        <taxon>Chloridoideae</taxon>
        <taxon>Cynodonteae</taxon>
        <taxon>Eleusininae</taxon>
        <taxon>Eleusine</taxon>
    </lineage>
</organism>
<gene>
    <name evidence="1" type="primary">ga29188</name>
    <name evidence="1" type="ORF">PR202_ga29188</name>
</gene>
<reference evidence="1" key="2">
    <citation type="submission" date="2021-12" db="EMBL/GenBank/DDBJ databases">
        <title>Resequencing data analysis of finger millet.</title>
        <authorList>
            <person name="Hatakeyama M."/>
            <person name="Aluri S."/>
            <person name="Balachadran M.T."/>
            <person name="Sivarajan S.R."/>
            <person name="Poveda L."/>
            <person name="Shimizu-Inatsugi R."/>
            <person name="Schlapbach R."/>
            <person name="Sreeman S.M."/>
            <person name="Shimizu K.K."/>
        </authorList>
    </citation>
    <scope>NUCLEOTIDE SEQUENCE</scope>
</reference>
<evidence type="ECO:0000313" key="1">
    <source>
        <dbReference type="EMBL" id="GJN11030.1"/>
    </source>
</evidence>
<reference evidence="1" key="1">
    <citation type="journal article" date="2018" name="DNA Res.">
        <title>Multiple hybrid de novo genome assembly of finger millet, an orphan allotetraploid crop.</title>
        <authorList>
            <person name="Hatakeyama M."/>
            <person name="Aluri S."/>
            <person name="Balachadran M.T."/>
            <person name="Sivarajan S.R."/>
            <person name="Patrignani A."/>
            <person name="Gruter S."/>
            <person name="Poveda L."/>
            <person name="Shimizu-Inatsugi R."/>
            <person name="Baeten J."/>
            <person name="Francoijs K.J."/>
            <person name="Nataraja K.N."/>
            <person name="Reddy Y.A.N."/>
            <person name="Phadnis S."/>
            <person name="Ravikumar R.L."/>
            <person name="Schlapbach R."/>
            <person name="Sreeman S.M."/>
            <person name="Shimizu K.K."/>
        </authorList>
    </citation>
    <scope>NUCLEOTIDE SEQUENCE</scope>
</reference>
<sequence>MDQSGLNFLFDGVTRHIVTMPILHIPKTRPISLFIPSTDVIGGGSLFLVDRIPRQCSNSVEFESLVYRKTSFCNTNSWHGQLLPPPPGKVEYIPELKLWFGLSADGQQVAAADLSSLSNAARDSSAMEIQPELLGSWMELTLPEGWKERKKAQLVNLGSGRFCISRFFRITTISDSSEFLDYEFSVLTGVEMVPLVDNDTGNDTGNAISSGSGDGSKGKIKLKIIPHKSRFHSPVNETTIEEVF</sequence>
<accession>A0AAV5DKP6</accession>
<dbReference type="Proteomes" id="UP001054889">
    <property type="component" value="Unassembled WGS sequence"/>
</dbReference>
<dbReference type="AlphaFoldDB" id="A0AAV5DKP6"/>
<dbReference type="EMBL" id="BQKI01000018">
    <property type="protein sequence ID" value="GJN11030.1"/>
    <property type="molecule type" value="Genomic_DNA"/>
</dbReference>